<keyword evidence="4" id="KW-1185">Reference proteome</keyword>
<dbReference type="GO" id="GO:0005634">
    <property type="term" value="C:nucleus"/>
    <property type="evidence" value="ECO:0007669"/>
    <property type="project" value="TreeGrafter"/>
</dbReference>
<feature type="compositionally biased region" description="Basic and acidic residues" evidence="1">
    <location>
        <begin position="16"/>
        <end position="27"/>
    </location>
</feature>
<dbReference type="GO" id="GO:0061733">
    <property type="term" value="F:protein-lysine-acetyltransferase activity"/>
    <property type="evidence" value="ECO:0007669"/>
    <property type="project" value="TreeGrafter"/>
</dbReference>
<dbReference type="GO" id="GO:0007064">
    <property type="term" value="P:mitotic sister chromatid cohesion"/>
    <property type="evidence" value="ECO:0007669"/>
    <property type="project" value="TreeGrafter"/>
</dbReference>
<dbReference type="Proteomes" id="UP000612746">
    <property type="component" value="Unassembled WGS sequence"/>
</dbReference>
<feature type="region of interest" description="Disordered" evidence="1">
    <location>
        <begin position="1"/>
        <end position="49"/>
    </location>
</feature>
<sequence length="229" mass="25212">MDDTRTTKARSQRAAKSKEQKSKHSPYEKAACGQAAERDSSRSEKGNSPPLYAVTLAGATYLKYMGYKGERVVQEFDIASRIVMVGSGSSKHELRKLGQILDLVNTELSSPTITAEHLMYCKVQQIINSSAPNCPNLLLNPSTFKSPEKVPALCGISRIWVHPCHRGKGIATRLLNFACKLFIYGHPLDPSSIAFSQPTGDGKNLAMHYTQTSKFLVYPDEAVKISHVL</sequence>
<reference evidence="3" key="1">
    <citation type="submission" date="2020-12" db="EMBL/GenBank/DDBJ databases">
        <title>Metabolic potential, ecology and presence of endohyphal bacteria is reflected in genomic diversity of Mucoromycotina.</title>
        <authorList>
            <person name="Muszewska A."/>
            <person name="Okrasinska A."/>
            <person name="Steczkiewicz K."/>
            <person name="Drgas O."/>
            <person name="Orlowska M."/>
            <person name="Perlinska-Lenart U."/>
            <person name="Aleksandrzak-Piekarczyk T."/>
            <person name="Szatraj K."/>
            <person name="Zielenkiewicz U."/>
            <person name="Pilsyk S."/>
            <person name="Malc E."/>
            <person name="Mieczkowski P."/>
            <person name="Kruszewska J.S."/>
            <person name="Biernat P."/>
            <person name="Pawlowska J."/>
        </authorList>
    </citation>
    <scope>NUCLEOTIDE SEQUENCE</scope>
    <source>
        <strain evidence="3">WA0000051536</strain>
    </source>
</reference>
<dbReference type="InterPro" id="IPR016181">
    <property type="entry name" value="Acyl_CoA_acyltransferase"/>
</dbReference>
<evidence type="ECO:0000259" key="2">
    <source>
        <dbReference type="Pfam" id="PF13880"/>
    </source>
</evidence>
<evidence type="ECO:0000313" key="3">
    <source>
        <dbReference type="EMBL" id="KAG2175346.1"/>
    </source>
</evidence>
<dbReference type="EMBL" id="JAEPRA010000015">
    <property type="protein sequence ID" value="KAG2175346.1"/>
    <property type="molecule type" value="Genomic_DNA"/>
</dbReference>
<dbReference type="OrthoDB" id="428854at2759"/>
<gene>
    <name evidence="3" type="ORF">INT44_007834</name>
</gene>
<evidence type="ECO:0000313" key="4">
    <source>
        <dbReference type="Proteomes" id="UP000612746"/>
    </source>
</evidence>
<dbReference type="PANTHER" id="PTHR45884">
    <property type="entry name" value="N-ACETYLTRANSFERASE ECO"/>
    <property type="match status" value="1"/>
</dbReference>
<name>A0A8H7PK14_9FUNG</name>
<protein>
    <recommendedName>
        <fullName evidence="2">N-acetyltransferase ESCO acetyl-transferase domain-containing protein</fullName>
    </recommendedName>
</protein>
<dbReference type="AlphaFoldDB" id="A0A8H7PK14"/>
<dbReference type="Gene3D" id="3.40.630.30">
    <property type="match status" value="1"/>
</dbReference>
<feature type="compositionally biased region" description="Basic and acidic residues" evidence="1">
    <location>
        <begin position="36"/>
        <end position="45"/>
    </location>
</feature>
<evidence type="ECO:0000256" key="1">
    <source>
        <dbReference type="SAM" id="MobiDB-lite"/>
    </source>
</evidence>
<accession>A0A8H7PK14</accession>
<proteinExistence type="predicted"/>
<feature type="domain" description="N-acetyltransferase ESCO acetyl-transferase" evidence="2">
    <location>
        <begin position="150"/>
        <end position="218"/>
    </location>
</feature>
<organism evidence="3 4">
    <name type="scientific">Umbelopsis vinacea</name>
    <dbReference type="NCBI Taxonomy" id="44442"/>
    <lineage>
        <taxon>Eukaryota</taxon>
        <taxon>Fungi</taxon>
        <taxon>Fungi incertae sedis</taxon>
        <taxon>Mucoromycota</taxon>
        <taxon>Mucoromycotina</taxon>
        <taxon>Umbelopsidomycetes</taxon>
        <taxon>Umbelopsidales</taxon>
        <taxon>Umbelopsidaceae</taxon>
        <taxon>Umbelopsis</taxon>
    </lineage>
</organism>
<dbReference type="PANTHER" id="PTHR45884:SF2">
    <property type="entry name" value="N-ACETYLTRANSFERASE ECO"/>
    <property type="match status" value="1"/>
</dbReference>
<dbReference type="Pfam" id="PF13880">
    <property type="entry name" value="Acetyltransf_13"/>
    <property type="match status" value="1"/>
</dbReference>
<dbReference type="SUPFAM" id="SSF55729">
    <property type="entry name" value="Acyl-CoA N-acyltransferases (Nat)"/>
    <property type="match status" value="1"/>
</dbReference>
<dbReference type="CDD" id="cd04301">
    <property type="entry name" value="NAT_SF"/>
    <property type="match status" value="1"/>
</dbReference>
<dbReference type="InterPro" id="IPR028009">
    <property type="entry name" value="ESCO_Acetyltransf_dom"/>
</dbReference>
<dbReference type="GO" id="GO:0000785">
    <property type="term" value="C:chromatin"/>
    <property type="evidence" value="ECO:0007669"/>
    <property type="project" value="TreeGrafter"/>
</dbReference>
<comment type="caution">
    <text evidence="3">The sequence shown here is derived from an EMBL/GenBank/DDBJ whole genome shotgun (WGS) entry which is preliminary data.</text>
</comment>